<name>A0A6S7CLC1_9BURK</name>
<gene>
    <name evidence="1" type="ORF">LMG26841_00176</name>
</gene>
<accession>A0A6S7CLC1</accession>
<reference evidence="1 2" key="1">
    <citation type="submission" date="2020-04" db="EMBL/GenBank/DDBJ databases">
        <authorList>
            <person name="De Canck E."/>
        </authorList>
    </citation>
    <scope>NUCLEOTIDE SEQUENCE [LARGE SCALE GENOMIC DNA]</scope>
    <source>
        <strain evidence="1 2">LMG 26841</strain>
    </source>
</reference>
<proteinExistence type="predicted"/>
<organism evidence="1 2">
    <name type="scientific">Achromobacter dolens</name>
    <dbReference type="NCBI Taxonomy" id="1287738"/>
    <lineage>
        <taxon>Bacteria</taxon>
        <taxon>Pseudomonadati</taxon>
        <taxon>Pseudomonadota</taxon>
        <taxon>Betaproteobacteria</taxon>
        <taxon>Burkholderiales</taxon>
        <taxon>Alcaligenaceae</taxon>
        <taxon>Achromobacter</taxon>
    </lineage>
</organism>
<dbReference type="EMBL" id="CADIKW010000001">
    <property type="protein sequence ID" value="CAB3815720.1"/>
    <property type="molecule type" value="Genomic_DNA"/>
</dbReference>
<sequence>MPQVAMIAGVSMGQSLYACLNARAARKILKFCFKGIVDFGRQNCLHAM</sequence>
<protein>
    <submittedName>
        <fullName evidence="1">Uncharacterized protein</fullName>
    </submittedName>
</protein>
<dbReference type="AlphaFoldDB" id="A0A6S7CLC1"/>
<evidence type="ECO:0000313" key="1">
    <source>
        <dbReference type="EMBL" id="CAB3815720.1"/>
    </source>
</evidence>
<evidence type="ECO:0000313" key="2">
    <source>
        <dbReference type="Proteomes" id="UP000494272"/>
    </source>
</evidence>
<keyword evidence="2" id="KW-1185">Reference proteome</keyword>
<dbReference type="Proteomes" id="UP000494272">
    <property type="component" value="Unassembled WGS sequence"/>
</dbReference>